<dbReference type="Proteomes" id="UP000570595">
    <property type="component" value="Unassembled WGS sequence"/>
</dbReference>
<evidence type="ECO:0000313" key="4">
    <source>
        <dbReference type="Proteomes" id="UP000572268"/>
    </source>
</evidence>
<dbReference type="Proteomes" id="UP000572268">
    <property type="component" value="Unassembled WGS sequence"/>
</dbReference>
<organism evidence="1 3">
    <name type="scientific">Perkinsus olseni</name>
    <name type="common">Perkinsus atlanticus</name>
    <dbReference type="NCBI Taxonomy" id="32597"/>
    <lineage>
        <taxon>Eukaryota</taxon>
        <taxon>Sar</taxon>
        <taxon>Alveolata</taxon>
        <taxon>Perkinsozoa</taxon>
        <taxon>Perkinsea</taxon>
        <taxon>Perkinsida</taxon>
        <taxon>Perkinsidae</taxon>
        <taxon>Perkinsus</taxon>
    </lineage>
</organism>
<evidence type="ECO:0000313" key="2">
    <source>
        <dbReference type="EMBL" id="KAF4673090.1"/>
    </source>
</evidence>
<reference evidence="3 4" key="1">
    <citation type="submission" date="2020-04" db="EMBL/GenBank/DDBJ databases">
        <title>Perkinsus olseni comparative genomics.</title>
        <authorList>
            <person name="Bogema D.R."/>
        </authorList>
    </citation>
    <scope>NUCLEOTIDE SEQUENCE [LARGE SCALE GENOMIC DNA]</scope>
    <source>
        <strain evidence="1">ATCC PRA-179</strain>
        <strain evidence="2">ATCC PRA-31</strain>
    </source>
</reference>
<gene>
    <name evidence="2" type="ORF">FOL46_007796</name>
    <name evidence="1" type="ORF">FOZ61_006695</name>
</gene>
<dbReference type="EMBL" id="JABAHT010000039">
    <property type="protein sequence ID" value="KAF4668293.1"/>
    <property type="molecule type" value="Genomic_DNA"/>
</dbReference>
<proteinExistence type="predicted"/>
<sequence>MSAPDATRFDCKGAPEARAWKGRIAFYIFLIQMAMPVCVDAFVVDGTVDNSILDPKLRSLRLPVVRESPAGCLPPGKGFQGENHCWYLLKGPHQYNVGALLASNNSGYTGYATLEMAVILASNSSPVDVGIRAGGRTILLFNLPDGISVGVDFFVPTFSKTGGYNFFTGKLLRFPIRLRTRVTVPGVGTVRAEGWDLADGFVNMGVDSLEHWSFDAFVAIGLYVGAKHIFFRFPYGGYF</sequence>
<dbReference type="OrthoDB" id="10417008at2759"/>
<protein>
    <submittedName>
        <fullName evidence="1">Uncharacterized protein</fullName>
    </submittedName>
</protein>
<evidence type="ECO:0000313" key="3">
    <source>
        <dbReference type="Proteomes" id="UP000570595"/>
    </source>
</evidence>
<evidence type="ECO:0000313" key="1">
    <source>
        <dbReference type="EMBL" id="KAF4668293.1"/>
    </source>
</evidence>
<accession>A0A7J6M9M9</accession>
<name>A0A7J6M9M9_PEROL</name>
<comment type="caution">
    <text evidence="1">The sequence shown here is derived from an EMBL/GenBank/DDBJ whole genome shotgun (WGS) entry which is preliminary data.</text>
</comment>
<dbReference type="AlphaFoldDB" id="A0A7J6M9M9"/>
<dbReference type="EMBL" id="JABANN010000058">
    <property type="protein sequence ID" value="KAF4673090.1"/>
    <property type="molecule type" value="Genomic_DNA"/>
</dbReference>